<dbReference type="InterPro" id="IPR052180">
    <property type="entry name" value="NhaC_Na-H+_Antiporter"/>
</dbReference>
<evidence type="ECO:0000256" key="4">
    <source>
        <dbReference type="ARBA" id="ARBA00022475"/>
    </source>
</evidence>
<evidence type="ECO:0000313" key="11">
    <source>
        <dbReference type="EMBL" id="RGL11567.1"/>
    </source>
</evidence>
<keyword evidence="4" id="KW-1003">Cell membrane</keyword>
<dbReference type="PANTHER" id="PTHR33451">
    <property type="entry name" value="MALATE-2H(+)/NA(+)-LACTATE ANTIPORTER"/>
    <property type="match status" value="1"/>
</dbReference>
<dbReference type="PANTHER" id="PTHR33451:SF3">
    <property type="entry name" value="MALATE-2H(+)_NA(+)-LACTATE ANTIPORTER"/>
    <property type="match status" value="1"/>
</dbReference>
<dbReference type="Proteomes" id="UP000260943">
    <property type="component" value="Unassembled WGS sequence"/>
</dbReference>
<sequence length="418" mass="43468">MPTVRALLVGLAAFCIYTWRWSGSVRRVARMCWEGIAPIAKILGMLALIGVLTGLWRAAGVIPAIVYYAVPLISPGVFLFATFLLNCLVSVLTGTSFGTAATVGFICISMAGAMGAPLFAAGGAALSWAFFGDRCSPISTSALLVADLTGTDFYNNLKRMVKSAAVPFVLTCVAYFALGLLIPASGEAGDMAASLASAFAVGPVVLLPPVIVFALALMRVDILVVIGAGIASSVPLCLAVQDMTMADVARTAILGYVAPLPQVRALSGGGLVSMLDAVQIVCITSAYAGIFKETPLLAGIDRVVRRMSRRLSPYGVTLTTSVFTAIISCNQTLAIMLAHQLCSDLDQNASDHALDLEDSVVLVAGLVPWSIAGAVPLASMGAPVAASMALAIYLYAVPAWRLLSGWFAARGRARCAVR</sequence>
<proteinExistence type="inferred from homology"/>
<dbReference type="Pfam" id="PF03553">
    <property type="entry name" value="Na_H_antiporter"/>
    <property type="match status" value="1"/>
</dbReference>
<dbReference type="GO" id="GO:0005886">
    <property type="term" value="C:plasma membrane"/>
    <property type="evidence" value="ECO:0007669"/>
    <property type="project" value="UniProtKB-SubCell"/>
</dbReference>
<feature type="domain" description="Na+/H+ antiporter NhaC-like C-terminal" evidence="10">
    <location>
        <begin position="129"/>
        <end position="395"/>
    </location>
</feature>
<evidence type="ECO:0000256" key="6">
    <source>
        <dbReference type="ARBA" id="ARBA00022989"/>
    </source>
</evidence>
<evidence type="ECO:0000256" key="5">
    <source>
        <dbReference type="ARBA" id="ARBA00022692"/>
    </source>
</evidence>
<feature type="transmembrane region" description="Helical" evidence="9">
    <location>
        <begin position="164"/>
        <end position="185"/>
    </location>
</feature>
<accession>A0A3E4QWT5</accession>
<evidence type="ECO:0000313" key="12">
    <source>
        <dbReference type="Proteomes" id="UP000260943"/>
    </source>
</evidence>
<feature type="transmembrane region" description="Helical" evidence="9">
    <location>
        <begin position="311"/>
        <end position="339"/>
    </location>
</feature>
<feature type="transmembrane region" description="Helical" evidence="9">
    <location>
        <begin position="65"/>
        <end position="91"/>
    </location>
</feature>
<reference evidence="11 12" key="1">
    <citation type="submission" date="2018-08" db="EMBL/GenBank/DDBJ databases">
        <title>A genome reference for cultivated species of the human gut microbiota.</title>
        <authorList>
            <person name="Zou Y."/>
            <person name="Xue W."/>
            <person name="Luo G."/>
        </authorList>
    </citation>
    <scope>NUCLEOTIDE SEQUENCE [LARGE SCALE GENOMIC DNA]</scope>
    <source>
        <strain evidence="11 12">TF08-14</strain>
    </source>
</reference>
<feature type="transmembrane region" description="Helical" evidence="9">
    <location>
        <begin position="390"/>
        <end position="409"/>
    </location>
</feature>
<evidence type="ECO:0000256" key="3">
    <source>
        <dbReference type="ARBA" id="ARBA00022449"/>
    </source>
</evidence>
<dbReference type="InterPro" id="IPR018461">
    <property type="entry name" value="Na/H_Antiport_NhaC-like_C"/>
</dbReference>
<keyword evidence="7 9" id="KW-0472">Membrane</keyword>
<comment type="similarity">
    <text evidence="8">Belongs to the NhaC Na(+)/H(+) (TC 2.A.35) antiporter family.</text>
</comment>
<feature type="transmembrane region" description="Helical" evidence="9">
    <location>
        <begin position="270"/>
        <end position="290"/>
    </location>
</feature>
<keyword evidence="5 9" id="KW-0812">Transmembrane</keyword>
<comment type="caution">
    <text evidence="11">The sequence shown here is derived from an EMBL/GenBank/DDBJ whole genome shotgun (WGS) entry which is preliminary data.</text>
</comment>
<name>A0A3E4QWT5_9ACTN</name>
<feature type="transmembrane region" description="Helical" evidence="9">
    <location>
        <begin position="191"/>
        <end position="215"/>
    </location>
</feature>
<protein>
    <submittedName>
        <fullName evidence="11">Sodium:proton antiporter</fullName>
    </submittedName>
</protein>
<dbReference type="AlphaFoldDB" id="A0A3E4QWT5"/>
<keyword evidence="2" id="KW-0813">Transport</keyword>
<feature type="transmembrane region" description="Helical" evidence="9">
    <location>
        <begin position="222"/>
        <end position="241"/>
    </location>
</feature>
<evidence type="ECO:0000256" key="9">
    <source>
        <dbReference type="SAM" id="Phobius"/>
    </source>
</evidence>
<evidence type="ECO:0000256" key="1">
    <source>
        <dbReference type="ARBA" id="ARBA00004651"/>
    </source>
</evidence>
<comment type="subcellular location">
    <subcellularLocation>
        <location evidence="1">Cell membrane</location>
        <topology evidence="1">Multi-pass membrane protein</topology>
    </subcellularLocation>
</comment>
<dbReference type="EMBL" id="QSRJ01000002">
    <property type="protein sequence ID" value="RGL11567.1"/>
    <property type="molecule type" value="Genomic_DNA"/>
</dbReference>
<evidence type="ECO:0000259" key="10">
    <source>
        <dbReference type="Pfam" id="PF03553"/>
    </source>
</evidence>
<keyword evidence="6 9" id="KW-1133">Transmembrane helix</keyword>
<gene>
    <name evidence="11" type="ORF">DXC81_01885</name>
</gene>
<evidence type="ECO:0000256" key="7">
    <source>
        <dbReference type="ARBA" id="ARBA00023136"/>
    </source>
</evidence>
<evidence type="ECO:0000256" key="8">
    <source>
        <dbReference type="ARBA" id="ARBA00038435"/>
    </source>
</evidence>
<evidence type="ECO:0000256" key="2">
    <source>
        <dbReference type="ARBA" id="ARBA00022448"/>
    </source>
</evidence>
<dbReference type="GO" id="GO:0015297">
    <property type="term" value="F:antiporter activity"/>
    <property type="evidence" value="ECO:0007669"/>
    <property type="project" value="UniProtKB-KW"/>
</dbReference>
<keyword evidence="3" id="KW-0050">Antiport</keyword>
<feature type="transmembrane region" description="Helical" evidence="9">
    <location>
        <begin position="103"/>
        <end position="131"/>
    </location>
</feature>
<feature type="transmembrane region" description="Helical" evidence="9">
    <location>
        <begin position="36"/>
        <end position="58"/>
    </location>
</feature>
<organism evidence="11 12">
    <name type="scientific">Collinsella tanakaei</name>
    <dbReference type="NCBI Taxonomy" id="626935"/>
    <lineage>
        <taxon>Bacteria</taxon>
        <taxon>Bacillati</taxon>
        <taxon>Actinomycetota</taxon>
        <taxon>Coriobacteriia</taxon>
        <taxon>Coriobacteriales</taxon>
        <taxon>Coriobacteriaceae</taxon>
        <taxon>Collinsella</taxon>
    </lineage>
</organism>